<feature type="transmembrane region" description="Helical" evidence="1">
    <location>
        <begin position="27"/>
        <end position="50"/>
    </location>
</feature>
<comment type="caution">
    <text evidence="2">The sequence shown here is derived from an EMBL/GenBank/DDBJ whole genome shotgun (WGS) entry which is preliminary data.</text>
</comment>
<keyword evidence="1" id="KW-0812">Transmembrane</keyword>
<reference evidence="2" key="1">
    <citation type="submission" date="2022-04" db="EMBL/GenBank/DDBJ databases">
        <title>Desulfatitalea alkaliphila sp. nov., a novel anaerobic sulfate-reducing bacterium isolated from terrestrial mud volcano, Taman Peninsula, Russia.</title>
        <authorList>
            <person name="Khomyakova M.A."/>
            <person name="Merkel A.Y."/>
            <person name="Slobodkin A.I."/>
        </authorList>
    </citation>
    <scope>NUCLEOTIDE SEQUENCE</scope>
    <source>
        <strain evidence="2">M08but</strain>
    </source>
</reference>
<dbReference type="AlphaFoldDB" id="A0AA41R564"/>
<protein>
    <recommendedName>
        <fullName evidence="4">Yip1 domain-containing protein</fullName>
    </recommendedName>
</protein>
<evidence type="ECO:0000256" key="1">
    <source>
        <dbReference type="SAM" id="Phobius"/>
    </source>
</evidence>
<keyword evidence="1" id="KW-0472">Membrane</keyword>
<organism evidence="2 3">
    <name type="scientific">Desulfatitalea alkaliphila</name>
    <dbReference type="NCBI Taxonomy" id="2929485"/>
    <lineage>
        <taxon>Bacteria</taxon>
        <taxon>Pseudomonadati</taxon>
        <taxon>Thermodesulfobacteriota</taxon>
        <taxon>Desulfobacteria</taxon>
        <taxon>Desulfobacterales</taxon>
        <taxon>Desulfosarcinaceae</taxon>
        <taxon>Desulfatitalea</taxon>
    </lineage>
</organism>
<feature type="transmembrane region" description="Helical" evidence="1">
    <location>
        <begin position="134"/>
        <end position="154"/>
    </location>
</feature>
<feature type="transmembrane region" description="Helical" evidence="1">
    <location>
        <begin position="166"/>
        <end position="184"/>
    </location>
</feature>
<feature type="transmembrane region" description="Helical" evidence="1">
    <location>
        <begin position="71"/>
        <end position="94"/>
    </location>
</feature>
<keyword evidence="1" id="KW-1133">Transmembrane helix</keyword>
<dbReference type="Proteomes" id="UP001165427">
    <property type="component" value="Unassembled WGS sequence"/>
</dbReference>
<keyword evidence="3" id="KW-1185">Reference proteome</keyword>
<gene>
    <name evidence="2" type="ORF">MRX98_11605</name>
</gene>
<accession>A0AA41R564</accession>
<proteinExistence type="predicted"/>
<feature type="transmembrane region" description="Helical" evidence="1">
    <location>
        <begin position="106"/>
        <end position="127"/>
    </location>
</feature>
<sequence length="185" mass="19643">MNYTSAMVAILQLDQGIYPAVHNAGKAVNYCMINILVFGLLHSMSALYFAEAFASVGEAGQTIPWALKLQLMAVAVGVAFLMHASAALFLWVFSRGFGGRTAFLPVYLNLGLGLIALWPMAPALAALQTGIRGFALQGFFILAALYGLCVIFVGTKSASGLSTLRMAVAMVVTIVVAVSIVYLWT</sequence>
<evidence type="ECO:0000313" key="2">
    <source>
        <dbReference type="EMBL" id="MCJ8501220.1"/>
    </source>
</evidence>
<dbReference type="RefSeq" id="WP_246907955.1">
    <property type="nucleotide sequence ID" value="NZ_JALJRB010000011.1"/>
</dbReference>
<name>A0AA41R564_9BACT</name>
<evidence type="ECO:0000313" key="3">
    <source>
        <dbReference type="Proteomes" id="UP001165427"/>
    </source>
</evidence>
<dbReference type="EMBL" id="JALJRB010000011">
    <property type="protein sequence ID" value="MCJ8501220.1"/>
    <property type="molecule type" value="Genomic_DNA"/>
</dbReference>
<evidence type="ECO:0008006" key="4">
    <source>
        <dbReference type="Google" id="ProtNLM"/>
    </source>
</evidence>